<proteinExistence type="predicted"/>
<organism evidence="1 2">
    <name type="scientific">Seinonella peptonophila</name>
    <dbReference type="NCBI Taxonomy" id="112248"/>
    <lineage>
        <taxon>Bacteria</taxon>
        <taxon>Bacillati</taxon>
        <taxon>Bacillota</taxon>
        <taxon>Bacilli</taxon>
        <taxon>Bacillales</taxon>
        <taxon>Thermoactinomycetaceae</taxon>
        <taxon>Seinonella</taxon>
    </lineage>
</organism>
<evidence type="ECO:0000313" key="2">
    <source>
        <dbReference type="Proteomes" id="UP000184476"/>
    </source>
</evidence>
<dbReference type="Proteomes" id="UP000184476">
    <property type="component" value="Unassembled WGS sequence"/>
</dbReference>
<protein>
    <submittedName>
        <fullName evidence="1">Uncharacterized protein</fullName>
    </submittedName>
</protein>
<evidence type="ECO:0000313" key="1">
    <source>
        <dbReference type="EMBL" id="SHE89680.1"/>
    </source>
</evidence>
<dbReference type="AlphaFoldDB" id="A0A1M4X816"/>
<sequence length="31" mass="3315">MIPSAQLGGEHEELGGLTIEILVEYQGSIET</sequence>
<gene>
    <name evidence="1" type="ORF">SAMN05444392_104189</name>
</gene>
<reference evidence="1 2" key="1">
    <citation type="submission" date="2016-11" db="EMBL/GenBank/DDBJ databases">
        <authorList>
            <person name="Jaros S."/>
            <person name="Januszkiewicz K."/>
            <person name="Wedrychowicz H."/>
        </authorList>
    </citation>
    <scope>NUCLEOTIDE SEQUENCE [LARGE SCALE GENOMIC DNA]</scope>
    <source>
        <strain evidence="1 2">DSM 44666</strain>
    </source>
</reference>
<keyword evidence="2" id="KW-1185">Reference proteome</keyword>
<name>A0A1M4X816_9BACL</name>
<dbReference type="EMBL" id="FQVL01000004">
    <property type="protein sequence ID" value="SHE89680.1"/>
    <property type="molecule type" value="Genomic_DNA"/>
</dbReference>
<accession>A0A1M4X816</accession>